<evidence type="ECO:0000256" key="3">
    <source>
        <dbReference type="ARBA" id="ARBA00022490"/>
    </source>
</evidence>
<dbReference type="SUPFAM" id="SSF48163">
    <property type="entry name" value="An anticodon-binding domain of class I aminoacyl-tRNA synthetases"/>
    <property type="match status" value="1"/>
</dbReference>
<dbReference type="GO" id="GO:0006430">
    <property type="term" value="P:lysyl-tRNA aminoacylation"/>
    <property type="evidence" value="ECO:0007669"/>
    <property type="project" value="UniProtKB-UniRule"/>
</dbReference>
<dbReference type="GO" id="GO:0005524">
    <property type="term" value="F:ATP binding"/>
    <property type="evidence" value="ECO:0007669"/>
    <property type="project" value="UniProtKB-UniRule"/>
</dbReference>
<comment type="similarity">
    <text evidence="2 10">Belongs to the class-I aminoacyl-tRNA synthetase family.</text>
</comment>
<dbReference type="EMBL" id="AZHX01000413">
    <property type="protein sequence ID" value="ETX07625.1"/>
    <property type="molecule type" value="Genomic_DNA"/>
</dbReference>
<reference evidence="11 12" key="1">
    <citation type="journal article" date="2014" name="Nature">
        <title>An environmental bacterial taxon with a large and distinct metabolic repertoire.</title>
        <authorList>
            <person name="Wilson M.C."/>
            <person name="Mori T."/>
            <person name="Ruckert C."/>
            <person name="Uria A.R."/>
            <person name="Helf M.J."/>
            <person name="Takada K."/>
            <person name="Gernert C."/>
            <person name="Steffens U.A."/>
            <person name="Heycke N."/>
            <person name="Schmitt S."/>
            <person name="Rinke C."/>
            <person name="Helfrich E.J."/>
            <person name="Brachmann A.O."/>
            <person name="Gurgui C."/>
            <person name="Wakimoto T."/>
            <person name="Kracht M."/>
            <person name="Crusemann M."/>
            <person name="Hentschel U."/>
            <person name="Abe I."/>
            <person name="Matsunaga S."/>
            <person name="Kalinowski J."/>
            <person name="Takeyama H."/>
            <person name="Piel J."/>
        </authorList>
    </citation>
    <scope>NUCLEOTIDE SEQUENCE [LARGE SCALE GENOMIC DNA]</scope>
    <source>
        <strain evidence="12">TSY2</strain>
    </source>
</reference>
<feature type="short sequence motif" description="'KMSKS' region" evidence="10">
    <location>
        <begin position="279"/>
        <end position="283"/>
    </location>
</feature>
<keyword evidence="6 10" id="KW-0067">ATP-binding</keyword>
<dbReference type="EC" id="6.1.1.6" evidence="10"/>
<dbReference type="InterPro" id="IPR008925">
    <property type="entry name" value="aa_tRNA-synth_I_cd-bd_sf"/>
</dbReference>
<keyword evidence="8 10" id="KW-0030">Aminoacyl-tRNA synthetase</keyword>
<dbReference type="Gene3D" id="1.10.10.770">
    <property type="match status" value="1"/>
</dbReference>
<comment type="subcellular location">
    <subcellularLocation>
        <location evidence="1 10">Cytoplasm</location>
    </subcellularLocation>
</comment>
<proteinExistence type="inferred from homology"/>
<name>W4MBP6_9BACT</name>
<evidence type="ECO:0000256" key="4">
    <source>
        <dbReference type="ARBA" id="ARBA00022598"/>
    </source>
</evidence>
<dbReference type="NCBIfam" id="TIGR00467">
    <property type="entry name" value="lysS_arch"/>
    <property type="match status" value="1"/>
</dbReference>
<comment type="catalytic activity">
    <reaction evidence="9 10">
        <text>tRNA(Lys) + L-lysine + ATP = L-lysyl-tRNA(Lys) + AMP + diphosphate</text>
        <dbReference type="Rhea" id="RHEA:20792"/>
        <dbReference type="Rhea" id="RHEA-COMP:9696"/>
        <dbReference type="Rhea" id="RHEA-COMP:9697"/>
        <dbReference type="ChEBI" id="CHEBI:30616"/>
        <dbReference type="ChEBI" id="CHEBI:32551"/>
        <dbReference type="ChEBI" id="CHEBI:33019"/>
        <dbReference type="ChEBI" id="CHEBI:78442"/>
        <dbReference type="ChEBI" id="CHEBI:78529"/>
        <dbReference type="ChEBI" id="CHEBI:456215"/>
        <dbReference type="EC" id="6.1.1.6"/>
    </reaction>
</comment>
<dbReference type="GO" id="GO:0004824">
    <property type="term" value="F:lysine-tRNA ligase activity"/>
    <property type="evidence" value="ECO:0007669"/>
    <property type="project" value="UniProtKB-UniRule"/>
</dbReference>
<dbReference type="AlphaFoldDB" id="W4MBP6"/>
<dbReference type="GO" id="GO:0005737">
    <property type="term" value="C:cytoplasm"/>
    <property type="evidence" value="ECO:0007669"/>
    <property type="project" value="UniProtKB-SubCell"/>
</dbReference>
<keyword evidence="5 10" id="KW-0547">Nucleotide-binding</keyword>
<evidence type="ECO:0000256" key="7">
    <source>
        <dbReference type="ARBA" id="ARBA00022917"/>
    </source>
</evidence>
<evidence type="ECO:0000256" key="6">
    <source>
        <dbReference type="ARBA" id="ARBA00022840"/>
    </source>
</evidence>
<keyword evidence="7 10" id="KW-0648">Protein biosynthesis</keyword>
<dbReference type="InterPro" id="IPR042078">
    <property type="entry name" value="Lys-tRNA-ligase_SC_fold"/>
</dbReference>
<evidence type="ECO:0000256" key="10">
    <source>
        <dbReference type="HAMAP-Rule" id="MF_00177"/>
    </source>
</evidence>
<evidence type="ECO:0000256" key="1">
    <source>
        <dbReference type="ARBA" id="ARBA00004496"/>
    </source>
</evidence>
<dbReference type="PANTHER" id="PTHR37940:SF1">
    <property type="entry name" value="LYSINE--TRNA LIGASE"/>
    <property type="match status" value="1"/>
</dbReference>
<evidence type="ECO:0000256" key="2">
    <source>
        <dbReference type="ARBA" id="ARBA00005594"/>
    </source>
</evidence>
<keyword evidence="4 10" id="KW-0436">Ligase</keyword>
<evidence type="ECO:0000256" key="8">
    <source>
        <dbReference type="ARBA" id="ARBA00023146"/>
    </source>
</evidence>
<dbReference type="PATRIC" id="fig|1429439.4.peg.1737"/>
<sequence>MSENRAQHWADAIAQEVLQAQKQHLISTGITPSGDYHVGHLREVMTAEGIYRALVDQGAEVRFNYIADTMDPLRRVYDFLDPEVYADEVGKPLCDIPCPCGDHGSYAEHFLEPFLESMQKLGVELDVLYAHDLYRQGHLDTQIIMALEQTETIKRIEHEESRKEVAADWSPFNPLCAACGRLSGTRVTGFDAAAKTVSYHCDCGHAETAPVSRAGKLTWRVDWPARWHALGVTIEPFGKDHASRGGSYDTGTRVIREVFHGEPPYPIPYEWLALRGQGDMSSSKGNLVSIANLTQTVPPEVARYMIFKAKPLRHIAFDPGLPLLNLVDEYDNVESNNRNPRAADLALLKDWPSLGIPFKHLVNLVQISDGEVDKIAAILKRHDLPIPSREVLQNRIAYAQYWVENYAPPEARLQLQDTLPASTESLTSEQREALSTLANRLEPDMNGDDIHALVYSLTQDGDIEPKALFQAIYTAFLGQPRGPRVGWFLGSLEFDFVRTRLQEAAAAGV</sequence>
<comment type="caution">
    <text evidence="11">The sequence shown here is derived from an EMBL/GenBank/DDBJ whole genome shotgun (WGS) entry which is preliminary data.</text>
</comment>
<dbReference type="SUPFAM" id="SSF52374">
    <property type="entry name" value="Nucleotidylyl transferase"/>
    <property type="match status" value="1"/>
</dbReference>
<keyword evidence="12" id="KW-1185">Reference proteome</keyword>
<dbReference type="Gene3D" id="1.10.10.350">
    <property type="match status" value="1"/>
</dbReference>
<dbReference type="Gene3D" id="6.10.20.10">
    <property type="entry name" value="Lysine tRNA ligase, stem contact fold domain"/>
    <property type="match status" value="1"/>
</dbReference>
<dbReference type="GO" id="GO:0000049">
    <property type="term" value="F:tRNA binding"/>
    <property type="evidence" value="ECO:0007669"/>
    <property type="project" value="InterPro"/>
</dbReference>
<accession>W4MBP6</accession>
<dbReference type="Pfam" id="PF01921">
    <property type="entry name" value="tRNA-synt_1f"/>
    <property type="match status" value="1"/>
</dbReference>
<comment type="caution">
    <text evidence="10">Lacks conserved residue(s) required for the propagation of feature annotation.</text>
</comment>
<dbReference type="PANTHER" id="PTHR37940">
    <property type="entry name" value="LYSINE--TRNA LIGASE"/>
    <property type="match status" value="1"/>
</dbReference>
<dbReference type="Gene3D" id="3.40.50.620">
    <property type="entry name" value="HUPs"/>
    <property type="match status" value="2"/>
</dbReference>
<gene>
    <name evidence="10" type="primary">lysS</name>
    <name evidence="11" type="ORF">ETSY2_10150</name>
</gene>
<dbReference type="InterPro" id="IPR002904">
    <property type="entry name" value="Lys-tRNA-ligase"/>
</dbReference>
<dbReference type="HOGENOM" id="CLU_025562_0_0_7"/>
<evidence type="ECO:0000256" key="5">
    <source>
        <dbReference type="ARBA" id="ARBA00022741"/>
    </source>
</evidence>
<evidence type="ECO:0000256" key="9">
    <source>
        <dbReference type="ARBA" id="ARBA00048573"/>
    </source>
</evidence>
<dbReference type="InterPro" id="IPR014729">
    <property type="entry name" value="Rossmann-like_a/b/a_fold"/>
</dbReference>
<dbReference type="Proteomes" id="UP000019140">
    <property type="component" value="Unassembled WGS sequence"/>
</dbReference>
<dbReference type="InterPro" id="IPR020751">
    <property type="entry name" value="aa-tRNA-synth_I_codon-bd_sub2"/>
</dbReference>
<protein>
    <recommendedName>
        <fullName evidence="10">Lysine--tRNA ligase</fullName>
        <ecNumber evidence="10">6.1.1.6</ecNumber>
    </recommendedName>
    <alternativeName>
        <fullName evidence="10">Lysyl-tRNA synthetase</fullName>
        <shortName evidence="10">LysRS</shortName>
    </alternativeName>
</protein>
<organism evidence="11 12">
    <name type="scientific">Candidatus Entotheonella gemina</name>
    <dbReference type="NCBI Taxonomy" id="1429439"/>
    <lineage>
        <taxon>Bacteria</taxon>
        <taxon>Pseudomonadati</taxon>
        <taxon>Nitrospinota/Tectimicrobiota group</taxon>
        <taxon>Candidatus Tectimicrobiota</taxon>
        <taxon>Candidatus Entotheonellia</taxon>
        <taxon>Candidatus Entotheonellales</taxon>
        <taxon>Candidatus Entotheonellaceae</taxon>
        <taxon>Candidatus Entotheonella</taxon>
    </lineage>
</organism>
<dbReference type="HAMAP" id="MF_00177">
    <property type="entry name" value="Lys_tRNA_synth_class1"/>
    <property type="match status" value="1"/>
</dbReference>
<keyword evidence="3 10" id="KW-0963">Cytoplasm</keyword>
<evidence type="ECO:0000313" key="11">
    <source>
        <dbReference type="EMBL" id="ETX07625.1"/>
    </source>
</evidence>
<evidence type="ECO:0000313" key="12">
    <source>
        <dbReference type="Proteomes" id="UP000019140"/>
    </source>
</evidence>